<comment type="caution">
    <text evidence="1">The sequence shown here is derived from an EMBL/GenBank/DDBJ whole genome shotgun (WGS) entry which is preliminary data.</text>
</comment>
<organism evidence="1">
    <name type="scientific">bioreactor metagenome</name>
    <dbReference type="NCBI Taxonomy" id="1076179"/>
    <lineage>
        <taxon>unclassified sequences</taxon>
        <taxon>metagenomes</taxon>
        <taxon>ecological metagenomes</taxon>
    </lineage>
</organism>
<protein>
    <submittedName>
        <fullName evidence="1">Uncharacterized protein</fullName>
    </submittedName>
</protein>
<dbReference type="AlphaFoldDB" id="A0A645CEX4"/>
<reference evidence="1" key="1">
    <citation type="submission" date="2019-08" db="EMBL/GenBank/DDBJ databases">
        <authorList>
            <person name="Kucharzyk K."/>
            <person name="Murdoch R.W."/>
            <person name="Higgins S."/>
            <person name="Loffler F."/>
        </authorList>
    </citation>
    <scope>NUCLEOTIDE SEQUENCE</scope>
</reference>
<evidence type="ECO:0000313" key="1">
    <source>
        <dbReference type="EMBL" id="MPM75453.1"/>
    </source>
</evidence>
<name>A0A645CEX4_9ZZZZ</name>
<dbReference type="EMBL" id="VSSQ01026634">
    <property type="protein sequence ID" value="MPM75453.1"/>
    <property type="molecule type" value="Genomic_DNA"/>
</dbReference>
<proteinExistence type="predicted"/>
<accession>A0A645CEX4</accession>
<gene>
    <name evidence="1" type="ORF">SDC9_122446</name>
</gene>
<sequence length="103" mass="11044">MATSYPDRLGFSLALISLMSSSGNILFNLSIISDFFIPPLMVSRICFPFSKNNKVGEELTPNAVASSRLPCLNIFKNLILLPYSSAIASNFGANASQGGHSVE</sequence>